<reference evidence="1" key="1">
    <citation type="submission" date="2014-09" db="EMBL/GenBank/DDBJ databases">
        <authorList>
            <person name="Magalhaes I.L.F."/>
            <person name="Oliveira U."/>
            <person name="Santos F.R."/>
            <person name="Vidigal T.H.D.A."/>
            <person name="Brescovit A.D."/>
            <person name="Santos A.J."/>
        </authorList>
    </citation>
    <scope>NUCLEOTIDE SEQUENCE</scope>
    <source>
        <tissue evidence="1">Shoot tissue taken approximately 20 cm above the soil surface</tissue>
    </source>
</reference>
<reference evidence="1" key="2">
    <citation type="journal article" date="2015" name="Data Brief">
        <title>Shoot transcriptome of the giant reed, Arundo donax.</title>
        <authorList>
            <person name="Barrero R.A."/>
            <person name="Guerrero F.D."/>
            <person name="Moolhuijzen P."/>
            <person name="Goolsby J.A."/>
            <person name="Tidwell J."/>
            <person name="Bellgard S.E."/>
            <person name="Bellgard M.I."/>
        </authorList>
    </citation>
    <scope>NUCLEOTIDE SEQUENCE</scope>
    <source>
        <tissue evidence="1">Shoot tissue taken approximately 20 cm above the soil surface</tissue>
    </source>
</reference>
<dbReference type="AlphaFoldDB" id="A0A0A9AHE4"/>
<dbReference type="EMBL" id="GBRH01251378">
    <property type="protein sequence ID" value="JAD46517.1"/>
    <property type="molecule type" value="Transcribed_RNA"/>
</dbReference>
<sequence length="32" mass="3520">MASGIHLSREWDLNLGESVLTSSGQHFTLGEF</sequence>
<organism evidence="1">
    <name type="scientific">Arundo donax</name>
    <name type="common">Giant reed</name>
    <name type="synonym">Donax arundinaceus</name>
    <dbReference type="NCBI Taxonomy" id="35708"/>
    <lineage>
        <taxon>Eukaryota</taxon>
        <taxon>Viridiplantae</taxon>
        <taxon>Streptophyta</taxon>
        <taxon>Embryophyta</taxon>
        <taxon>Tracheophyta</taxon>
        <taxon>Spermatophyta</taxon>
        <taxon>Magnoliopsida</taxon>
        <taxon>Liliopsida</taxon>
        <taxon>Poales</taxon>
        <taxon>Poaceae</taxon>
        <taxon>PACMAD clade</taxon>
        <taxon>Arundinoideae</taxon>
        <taxon>Arundineae</taxon>
        <taxon>Arundo</taxon>
    </lineage>
</organism>
<proteinExistence type="predicted"/>
<evidence type="ECO:0000313" key="1">
    <source>
        <dbReference type="EMBL" id="JAD46517.1"/>
    </source>
</evidence>
<protein>
    <submittedName>
        <fullName evidence="1">Uncharacterized protein</fullName>
    </submittedName>
</protein>
<accession>A0A0A9AHE4</accession>
<name>A0A0A9AHE4_ARUDO</name>